<dbReference type="InterPro" id="IPR042171">
    <property type="entry name" value="Acyl-CoA_hotdog"/>
</dbReference>
<feature type="domain" description="Acyl-CoA thioesterase-like C-terminal" evidence="3">
    <location>
        <begin position="139"/>
        <end position="265"/>
    </location>
</feature>
<reference evidence="4 5" key="1">
    <citation type="submission" date="2014-11" db="EMBL/GenBank/DDBJ databases">
        <title>Draft Genome Sequence of Brevibacterium linens AE038-8.</title>
        <authorList>
            <person name="Maizel D."/>
            <person name="Utturkar S.M."/>
            <person name="Brown S.D."/>
            <person name="Ferrero M."/>
            <person name="Rosen B.P."/>
        </authorList>
    </citation>
    <scope>NUCLEOTIDE SEQUENCE [LARGE SCALE GENOMIC DNA]</scope>
    <source>
        <strain evidence="4 5">AE038-8</strain>
    </source>
</reference>
<dbReference type="RefSeq" id="WP_039208625.1">
    <property type="nucleotide sequence ID" value="NZ_JTJZ01000017.1"/>
</dbReference>
<dbReference type="PATRIC" id="fig|1703.6.peg.1412"/>
<evidence type="ECO:0000259" key="3">
    <source>
        <dbReference type="Pfam" id="PF20789"/>
    </source>
</evidence>
<name>A0A0B9A2W3_BRELN</name>
<feature type="domain" description="Acyl-CoA thioesterase-like N-terminal HotDog" evidence="2">
    <location>
        <begin position="29"/>
        <end position="112"/>
    </location>
</feature>
<feature type="region of interest" description="Disordered" evidence="1">
    <location>
        <begin position="17"/>
        <end position="40"/>
    </location>
</feature>
<dbReference type="CDD" id="cd03443">
    <property type="entry name" value="PaaI_thioesterase"/>
    <property type="match status" value="1"/>
</dbReference>
<dbReference type="Pfam" id="PF20789">
    <property type="entry name" value="4HBT_3C"/>
    <property type="match status" value="1"/>
</dbReference>
<protein>
    <recommendedName>
        <fullName evidence="6">Thioesterase family protein</fullName>
    </recommendedName>
</protein>
<evidence type="ECO:0000313" key="4">
    <source>
        <dbReference type="EMBL" id="KHS53115.1"/>
    </source>
</evidence>
<evidence type="ECO:0000313" key="5">
    <source>
        <dbReference type="Proteomes" id="UP000031488"/>
    </source>
</evidence>
<dbReference type="InterPro" id="IPR049450">
    <property type="entry name" value="ACOT8-like_C"/>
</dbReference>
<dbReference type="InterPro" id="IPR049449">
    <property type="entry name" value="TesB_ACOT8-like_N"/>
</dbReference>
<dbReference type="SUPFAM" id="SSF54637">
    <property type="entry name" value="Thioesterase/thiol ester dehydrase-isomerase"/>
    <property type="match status" value="2"/>
</dbReference>
<dbReference type="Proteomes" id="UP000031488">
    <property type="component" value="Unassembled WGS sequence"/>
</dbReference>
<evidence type="ECO:0008006" key="6">
    <source>
        <dbReference type="Google" id="ProtNLM"/>
    </source>
</evidence>
<dbReference type="Gene3D" id="2.40.160.210">
    <property type="entry name" value="Acyl-CoA thioesterase, double hotdog domain"/>
    <property type="match status" value="1"/>
</dbReference>
<keyword evidence="5" id="KW-1185">Reference proteome</keyword>
<dbReference type="AlphaFoldDB" id="A0A0B9A2W3"/>
<dbReference type="Pfam" id="PF13622">
    <property type="entry name" value="4HBT_3"/>
    <property type="match status" value="1"/>
</dbReference>
<proteinExistence type="predicted"/>
<comment type="caution">
    <text evidence="4">The sequence shown here is derived from an EMBL/GenBank/DDBJ whole genome shotgun (WGS) entry which is preliminary data.</text>
</comment>
<gene>
    <name evidence="4" type="ORF">AE0388_1518</name>
</gene>
<sequence>MTDNDVTPLPEAFYLPRGDDEFDSTRATTSPWDERMQHGGPPAALLARAVERVREHKSMSIGRLTIDMLGPIPQGRIRTEATIVRPGKRIELVEAKLWAEDRLAVTATAWRMRSTPESSSEVATTFDTSAVPEPQEQKYFPGISKDWGYGRAIEWRFVSGGLQELGAADVWVRPRIPLVAGEDTSPIQRFVIVADSANGVSAALPFGEWTFIPPSLSLTFAREPKSEWLNMNARTHVGPDGRGVANGDLADEIGYVGAVTQPLLIARL</sequence>
<dbReference type="EMBL" id="JTJZ01000017">
    <property type="protein sequence ID" value="KHS53115.1"/>
    <property type="molecule type" value="Genomic_DNA"/>
</dbReference>
<organism evidence="4 5">
    <name type="scientific">Brevibacterium linens</name>
    <dbReference type="NCBI Taxonomy" id="1703"/>
    <lineage>
        <taxon>Bacteria</taxon>
        <taxon>Bacillati</taxon>
        <taxon>Actinomycetota</taxon>
        <taxon>Actinomycetes</taxon>
        <taxon>Micrococcales</taxon>
        <taxon>Brevibacteriaceae</taxon>
        <taxon>Brevibacterium</taxon>
    </lineage>
</organism>
<accession>A0A0B9A2W3</accession>
<evidence type="ECO:0000259" key="2">
    <source>
        <dbReference type="Pfam" id="PF13622"/>
    </source>
</evidence>
<dbReference type="InterPro" id="IPR029069">
    <property type="entry name" value="HotDog_dom_sf"/>
</dbReference>
<evidence type="ECO:0000256" key="1">
    <source>
        <dbReference type="SAM" id="MobiDB-lite"/>
    </source>
</evidence>